<dbReference type="GeneID" id="36320613"/>
<evidence type="ECO:0000256" key="1">
    <source>
        <dbReference type="ARBA" id="ARBA00037883"/>
    </source>
</evidence>
<evidence type="ECO:0000256" key="2">
    <source>
        <dbReference type="ARBA" id="ARBA00038211"/>
    </source>
</evidence>
<dbReference type="Pfam" id="PF01633">
    <property type="entry name" value="Choline_kinase"/>
    <property type="match status" value="1"/>
</dbReference>
<accession>A0A0F9W9A4</accession>
<keyword evidence="5" id="KW-1185">Reference proteome</keyword>
<dbReference type="VEuPathDB" id="MicrosporidiaDB:G9O61_00g011010"/>
<dbReference type="GO" id="GO:0006646">
    <property type="term" value="P:phosphatidylethanolamine biosynthetic process"/>
    <property type="evidence" value="ECO:0007669"/>
    <property type="project" value="TreeGrafter"/>
</dbReference>
<comment type="caution">
    <text evidence="4">The sequence shown here is derived from an EMBL/GenBank/DDBJ whole genome shotgun (WGS) entry which is preliminary data.</text>
</comment>
<dbReference type="RefSeq" id="XP_024329317.1">
    <property type="nucleotide sequence ID" value="XM_024475666.1"/>
</dbReference>
<reference evidence="4 5" key="1">
    <citation type="journal article" date="2015" name="Environ. Microbiol.">
        <title>Genome analyses suggest the presence of polyploidy and recent human-driven expansions in eight global populations of the honeybee pathogen Nosema ceranae.</title>
        <authorList>
            <person name="Pelin A."/>
            <person name="Selman M."/>
            <person name="Aris-Brosou S."/>
            <person name="Farinelli L."/>
            <person name="Corradi N."/>
        </authorList>
    </citation>
    <scope>NUCLEOTIDE SEQUENCE [LARGE SCALE GENOMIC DNA]</scope>
    <source>
        <strain evidence="4 5">PA08 1199</strain>
    </source>
</reference>
<dbReference type="Gene3D" id="3.90.1200.10">
    <property type="match status" value="1"/>
</dbReference>
<proteinExistence type="inferred from homology"/>
<sequence length="117" mass="14000">EYCSIGNNLVDIANLFCETEIDYEKNVYIKGSGYTEEDRILFLRKYFNKNDVKCELQKINNLEVVGHFLWFVWCVYIIKSNNNSEFDYKKYSLSRLQYLNNIFTSDELKILLSYLNC</sequence>
<comment type="pathway">
    <text evidence="1">Phospholipid metabolism; phosphatidylethanolamine biosynthesis; phosphatidylethanolamine from ethanolamine: step 1/3.</text>
</comment>
<dbReference type="SUPFAM" id="SSF56112">
    <property type="entry name" value="Protein kinase-like (PK-like)"/>
    <property type="match status" value="1"/>
</dbReference>
<evidence type="ECO:0000256" key="3">
    <source>
        <dbReference type="ARBA" id="ARBA00038874"/>
    </source>
</evidence>
<feature type="non-terminal residue" evidence="4">
    <location>
        <position position="1"/>
    </location>
</feature>
<comment type="similarity">
    <text evidence="2">Belongs to the choline/ethanolamine kinase family.</text>
</comment>
<keyword evidence="4" id="KW-0808">Transferase</keyword>
<name>A0A0F9W9A4_9MICR</name>
<keyword evidence="4" id="KW-0418">Kinase</keyword>
<dbReference type="GO" id="GO:0004305">
    <property type="term" value="F:ethanolamine kinase activity"/>
    <property type="evidence" value="ECO:0007669"/>
    <property type="project" value="UniProtKB-EC"/>
</dbReference>
<dbReference type="VEuPathDB" id="MicrosporidiaDB:NCER_102276"/>
<dbReference type="PANTHER" id="PTHR22603">
    <property type="entry name" value="CHOLINE/ETHANOALAMINE KINASE"/>
    <property type="match status" value="1"/>
</dbReference>
<protein>
    <recommendedName>
        <fullName evidence="3">ethanolamine kinase</fullName>
        <ecNumber evidence="3">2.7.1.82</ecNumber>
    </recommendedName>
</protein>
<dbReference type="GO" id="GO:0005737">
    <property type="term" value="C:cytoplasm"/>
    <property type="evidence" value="ECO:0007669"/>
    <property type="project" value="TreeGrafter"/>
</dbReference>
<organism evidence="4 5">
    <name type="scientific">Vairimorpha ceranae</name>
    <dbReference type="NCBI Taxonomy" id="40302"/>
    <lineage>
        <taxon>Eukaryota</taxon>
        <taxon>Fungi</taxon>
        <taxon>Fungi incertae sedis</taxon>
        <taxon>Microsporidia</taxon>
        <taxon>Nosematidae</taxon>
        <taxon>Vairimorpha</taxon>
    </lineage>
</organism>
<dbReference type="AlphaFoldDB" id="A0A0F9W9A4"/>
<gene>
    <name evidence="4" type="ORF">AAJ76_4420001068</name>
</gene>
<dbReference type="PANTHER" id="PTHR22603:SF66">
    <property type="entry name" value="ETHANOLAMINE KINASE"/>
    <property type="match status" value="1"/>
</dbReference>
<dbReference type="EMBL" id="JPQZ01000441">
    <property type="protein sequence ID" value="KKO73575.1"/>
    <property type="molecule type" value="Genomic_DNA"/>
</dbReference>
<evidence type="ECO:0000313" key="5">
    <source>
        <dbReference type="Proteomes" id="UP000034350"/>
    </source>
</evidence>
<dbReference type="OrthoDB" id="10267235at2759"/>
<evidence type="ECO:0000313" key="4">
    <source>
        <dbReference type="EMBL" id="KKO73575.1"/>
    </source>
</evidence>
<dbReference type="EC" id="2.7.1.82" evidence="3"/>
<dbReference type="Proteomes" id="UP000034350">
    <property type="component" value="Unassembled WGS sequence"/>
</dbReference>
<dbReference type="InterPro" id="IPR011009">
    <property type="entry name" value="Kinase-like_dom_sf"/>
</dbReference>
<dbReference type="VEuPathDB" id="MicrosporidiaDB:AAJ76_4420001068"/>